<evidence type="ECO:0000256" key="4">
    <source>
        <dbReference type="ARBA" id="ARBA00022475"/>
    </source>
</evidence>
<sequence length="339" mass="37607">MTGPLFLVKRSVSPILPKADDPPMNSDPTAESRQPLAGTLYAFLAFLIWGLSPIYWKALHGVGAFEIILHRILWSFVFLMPLIWLGHQWAEFRQTIKSPRMLSILLITSLLVGANWLIYIWAVNNGRVLQASLGYYINPLVNIVLGMVFLRERLRRAQAVAVVLATLGVLNLTFRYGVFPWVSLALALSFGVYGLVRKVAAVGALVGLTVETLLLTVPASIWVFHLHRIQAGAFLHTGLTTDLLLLGTGILTATPLLLFNLGAKRITLATLGFIQYTAPTGMLLLGITMFDEPFTRVQAVTFGLIWTALAIYSWDTVRVHRQRARVEREKSPGRPGKPV</sequence>
<feature type="transmembrane region" description="Helical" evidence="8">
    <location>
        <begin position="102"/>
        <end position="121"/>
    </location>
</feature>
<feature type="transmembrane region" description="Helical" evidence="8">
    <location>
        <begin position="243"/>
        <end position="261"/>
    </location>
</feature>
<feature type="transmembrane region" description="Helical" evidence="8">
    <location>
        <begin position="180"/>
        <end position="196"/>
    </location>
</feature>
<dbReference type="InterPro" id="IPR000620">
    <property type="entry name" value="EamA_dom"/>
</dbReference>
<keyword evidence="6 8" id="KW-1133">Transmembrane helix</keyword>
<dbReference type="Pfam" id="PF00892">
    <property type="entry name" value="EamA"/>
    <property type="match status" value="1"/>
</dbReference>
<evidence type="ECO:0000259" key="9">
    <source>
        <dbReference type="Pfam" id="PF00892"/>
    </source>
</evidence>
<evidence type="ECO:0000256" key="8">
    <source>
        <dbReference type="SAM" id="Phobius"/>
    </source>
</evidence>
<dbReference type="Proteomes" id="UP000427906">
    <property type="component" value="Chromosome"/>
</dbReference>
<feature type="domain" description="EamA" evidence="9">
    <location>
        <begin position="37"/>
        <end position="171"/>
    </location>
</feature>
<protein>
    <submittedName>
        <fullName evidence="10">Chloramphenicol resistance permease RarD</fullName>
    </submittedName>
</protein>
<dbReference type="AlphaFoldDB" id="A0A5K7YH35"/>
<dbReference type="SUPFAM" id="SSF103481">
    <property type="entry name" value="Multidrug resistance efflux transporter EmrE"/>
    <property type="match status" value="2"/>
</dbReference>
<dbReference type="PANTHER" id="PTHR22911">
    <property type="entry name" value="ACYL-MALONYL CONDENSING ENZYME-RELATED"/>
    <property type="match status" value="1"/>
</dbReference>
<comment type="similarity">
    <text evidence="2">Belongs to the EamA transporter family.</text>
</comment>
<evidence type="ECO:0000313" key="11">
    <source>
        <dbReference type="Proteomes" id="UP000427906"/>
    </source>
</evidence>
<feature type="transmembrane region" description="Helical" evidence="8">
    <location>
        <begin position="268"/>
        <end position="290"/>
    </location>
</feature>
<name>A0A5K7YH35_9BACT</name>
<evidence type="ECO:0000256" key="3">
    <source>
        <dbReference type="ARBA" id="ARBA00022448"/>
    </source>
</evidence>
<evidence type="ECO:0000256" key="5">
    <source>
        <dbReference type="ARBA" id="ARBA00022692"/>
    </source>
</evidence>
<feature type="transmembrane region" description="Helical" evidence="8">
    <location>
        <begin position="133"/>
        <end position="150"/>
    </location>
</feature>
<keyword evidence="11" id="KW-1185">Reference proteome</keyword>
<feature type="transmembrane region" description="Helical" evidence="8">
    <location>
        <begin position="36"/>
        <end position="56"/>
    </location>
</feature>
<evidence type="ECO:0000256" key="6">
    <source>
        <dbReference type="ARBA" id="ARBA00022989"/>
    </source>
</evidence>
<keyword evidence="4" id="KW-1003">Cell membrane</keyword>
<evidence type="ECO:0000313" key="10">
    <source>
        <dbReference type="EMBL" id="BBO67873.1"/>
    </source>
</evidence>
<dbReference type="KEGG" id="dalk:DSCA_18030"/>
<dbReference type="PANTHER" id="PTHR22911:SF137">
    <property type="entry name" value="SOLUTE CARRIER FAMILY 35 MEMBER G2-RELATED"/>
    <property type="match status" value="1"/>
</dbReference>
<feature type="transmembrane region" description="Helical" evidence="8">
    <location>
        <begin position="296"/>
        <end position="314"/>
    </location>
</feature>
<keyword evidence="3" id="KW-0813">Transport</keyword>
<keyword evidence="5 8" id="KW-0812">Transmembrane</keyword>
<feature type="transmembrane region" description="Helical" evidence="8">
    <location>
        <begin position="157"/>
        <end position="174"/>
    </location>
</feature>
<dbReference type="InterPro" id="IPR004626">
    <property type="entry name" value="RarD"/>
</dbReference>
<dbReference type="InterPro" id="IPR037185">
    <property type="entry name" value="EmrE-like"/>
</dbReference>
<keyword evidence="7 8" id="KW-0472">Membrane</keyword>
<feature type="transmembrane region" description="Helical" evidence="8">
    <location>
        <begin position="203"/>
        <end position="223"/>
    </location>
</feature>
<evidence type="ECO:0000256" key="7">
    <source>
        <dbReference type="ARBA" id="ARBA00023136"/>
    </source>
</evidence>
<dbReference type="EMBL" id="AP021874">
    <property type="protein sequence ID" value="BBO67873.1"/>
    <property type="molecule type" value="Genomic_DNA"/>
</dbReference>
<dbReference type="NCBIfam" id="TIGR00688">
    <property type="entry name" value="rarD"/>
    <property type="match status" value="1"/>
</dbReference>
<dbReference type="GO" id="GO:0005886">
    <property type="term" value="C:plasma membrane"/>
    <property type="evidence" value="ECO:0007669"/>
    <property type="project" value="UniProtKB-SubCell"/>
</dbReference>
<organism evidence="10 11">
    <name type="scientific">Desulfosarcina alkanivorans</name>
    <dbReference type="NCBI Taxonomy" id="571177"/>
    <lineage>
        <taxon>Bacteria</taxon>
        <taxon>Pseudomonadati</taxon>
        <taxon>Thermodesulfobacteriota</taxon>
        <taxon>Desulfobacteria</taxon>
        <taxon>Desulfobacterales</taxon>
        <taxon>Desulfosarcinaceae</taxon>
        <taxon>Desulfosarcina</taxon>
    </lineage>
</organism>
<accession>A0A5K7YH35</accession>
<gene>
    <name evidence="10" type="primary">rarD</name>
    <name evidence="10" type="ORF">DSCA_18030</name>
</gene>
<proteinExistence type="inferred from homology"/>
<feature type="transmembrane region" description="Helical" evidence="8">
    <location>
        <begin position="68"/>
        <end position="90"/>
    </location>
</feature>
<comment type="subcellular location">
    <subcellularLocation>
        <location evidence="1">Cell membrane</location>
        <topology evidence="1">Multi-pass membrane protein</topology>
    </subcellularLocation>
</comment>
<reference evidence="10 11" key="1">
    <citation type="submission" date="2019-11" db="EMBL/GenBank/DDBJ databases">
        <title>Comparative genomics of hydrocarbon-degrading Desulfosarcina strains.</title>
        <authorList>
            <person name="Watanabe M."/>
            <person name="Kojima H."/>
            <person name="Fukui M."/>
        </authorList>
    </citation>
    <scope>NUCLEOTIDE SEQUENCE [LARGE SCALE GENOMIC DNA]</scope>
    <source>
        <strain evidence="10 11">PL12</strain>
    </source>
</reference>
<evidence type="ECO:0000256" key="1">
    <source>
        <dbReference type="ARBA" id="ARBA00004651"/>
    </source>
</evidence>
<evidence type="ECO:0000256" key="2">
    <source>
        <dbReference type="ARBA" id="ARBA00007362"/>
    </source>
</evidence>